<evidence type="ECO:0000256" key="7">
    <source>
        <dbReference type="SAM" id="Phobius"/>
    </source>
</evidence>
<evidence type="ECO:0000256" key="5">
    <source>
        <dbReference type="SAM" id="Coils"/>
    </source>
</evidence>
<keyword evidence="7" id="KW-1133">Transmembrane helix</keyword>
<evidence type="ECO:0000256" key="1">
    <source>
        <dbReference type="ARBA" id="ARBA00004429"/>
    </source>
</evidence>
<dbReference type="Pfam" id="PF00015">
    <property type="entry name" value="MCPsignal"/>
    <property type="match status" value="1"/>
</dbReference>
<evidence type="ECO:0000259" key="10">
    <source>
        <dbReference type="PROSITE" id="PS50885"/>
    </source>
</evidence>
<evidence type="ECO:0000256" key="6">
    <source>
        <dbReference type="SAM" id="MobiDB-lite"/>
    </source>
</evidence>
<dbReference type="EMBL" id="MLJW01000354">
    <property type="protein sequence ID" value="OIQ88864.1"/>
    <property type="molecule type" value="Genomic_DNA"/>
</dbReference>
<dbReference type="SMART" id="SM01358">
    <property type="entry name" value="HBM"/>
    <property type="match status" value="1"/>
</dbReference>
<dbReference type="InterPro" id="IPR003660">
    <property type="entry name" value="HAMP_dom"/>
</dbReference>
<dbReference type="InterPro" id="IPR000727">
    <property type="entry name" value="T_SNARE_dom"/>
</dbReference>
<dbReference type="PANTHER" id="PTHR32089">
    <property type="entry name" value="METHYL-ACCEPTING CHEMOTAXIS PROTEIN MCPB"/>
    <property type="match status" value="1"/>
</dbReference>
<keyword evidence="5" id="KW-0175">Coiled coil</keyword>
<dbReference type="PROSITE" id="PS50885">
    <property type="entry name" value="HAMP"/>
    <property type="match status" value="1"/>
</dbReference>
<evidence type="ECO:0000259" key="8">
    <source>
        <dbReference type="PROSITE" id="PS50111"/>
    </source>
</evidence>
<feature type="transmembrane region" description="Helical" evidence="7">
    <location>
        <begin position="307"/>
        <end position="331"/>
    </location>
</feature>
<dbReference type="PANTHER" id="PTHR32089:SF112">
    <property type="entry name" value="LYSOZYME-LIKE PROTEIN-RELATED"/>
    <property type="match status" value="1"/>
</dbReference>
<name>A0A1J5QZ17_9ZZZZ</name>
<evidence type="ECO:0000313" key="11">
    <source>
        <dbReference type="EMBL" id="OIQ88864.1"/>
    </source>
</evidence>
<dbReference type="SMART" id="SM00304">
    <property type="entry name" value="HAMP"/>
    <property type="match status" value="1"/>
</dbReference>
<sequence length="678" mass="72747">MTFSKGPPPFAGFQDMRAKNMTRLLSKVGVGWQIGLVSLIALLGFFVIGSIDSFISHRQAQERVAMQAISQREEAAHALYHAVADARLLEAQFLFTHDQSLVDKHSDAVNRAADAMQTLQAKVLEQSEENDMEAAEAAIGDYLEAFAAIIEARQTLGNDPSSGLRASLAKAADALDQALSRVPGEAGARLCEDFLRMRQGEKDFVAERDAGSLDEVRHHAERLKQDIAALGQPGLEKSLSAGLAAYKTQFDNTADQIRKVDQNRATLDSIAETRLMPFISKVSADVMADSARQTAATEQSQHRLNMAILMTLGAAGLITVALGLLIGRAIARPVEAMAHTMHLVADGNLAVSVPCRERGDEIGEMAAALEVFRENALHMEGLRRQQEEIRRQAEEERRAAIFALADDFESNFSSVLTTVEAAVGKMRAMSEVLRSTAESTRAQAESTADSSNASSGTINAMAEVAQSLSASIGEIGGKVFRSSEIVRRAVAEARRTDTLVRGLNEGAQKIGDVVQLINDIASQTNLLALNATIEAARAGEAGKGFAVVAGEVKSLASQTAKATEEITQQVVTIQDSTRTAAEAIDTIRETIEEVDGIAVEVNDAVRKQTEATTVISSSVRNVSQTSLHVVTSVTEMARTAADTGRAAVEVYCSADELAKQAQVLHENADRFIAHIRKG</sequence>
<organism evidence="11">
    <name type="scientific">mine drainage metagenome</name>
    <dbReference type="NCBI Taxonomy" id="410659"/>
    <lineage>
        <taxon>unclassified sequences</taxon>
        <taxon>metagenomes</taxon>
        <taxon>ecological metagenomes</taxon>
    </lineage>
</organism>
<gene>
    <name evidence="11" type="primary">mcp4_24</name>
    <name evidence="11" type="ORF">GALL_292370</name>
</gene>
<keyword evidence="2" id="KW-1003">Cell membrane</keyword>
<comment type="similarity">
    <text evidence="4">Belongs to the methyl-accepting chemotaxis (MCP) protein family.</text>
</comment>
<feature type="domain" description="T-SNARE coiled-coil homology" evidence="9">
    <location>
        <begin position="574"/>
        <end position="636"/>
    </location>
</feature>
<dbReference type="CDD" id="cd06225">
    <property type="entry name" value="HAMP"/>
    <property type="match status" value="1"/>
</dbReference>
<dbReference type="PROSITE" id="PS50192">
    <property type="entry name" value="T_SNARE"/>
    <property type="match status" value="1"/>
</dbReference>
<dbReference type="Gene3D" id="1.10.287.950">
    <property type="entry name" value="Methyl-accepting chemotaxis protein"/>
    <property type="match status" value="1"/>
</dbReference>
<evidence type="ECO:0000256" key="4">
    <source>
        <dbReference type="ARBA" id="ARBA00029447"/>
    </source>
</evidence>
<dbReference type="AlphaFoldDB" id="A0A1J5QZ17"/>
<feature type="domain" description="Methyl-accepting transducer" evidence="8">
    <location>
        <begin position="415"/>
        <end position="644"/>
    </location>
</feature>
<dbReference type="Gene3D" id="6.10.340.10">
    <property type="match status" value="1"/>
</dbReference>
<keyword evidence="7" id="KW-0472">Membrane</keyword>
<dbReference type="InterPro" id="IPR004089">
    <property type="entry name" value="MCPsignal_dom"/>
</dbReference>
<feature type="region of interest" description="Disordered" evidence="6">
    <location>
        <begin position="434"/>
        <end position="454"/>
    </location>
</feature>
<comment type="caution">
    <text evidence="11">The sequence shown here is derived from an EMBL/GenBank/DDBJ whole genome shotgun (WGS) entry which is preliminary data.</text>
</comment>
<dbReference type="SMART" id="SM00283">
    <property type="entry name" value="MA"/>
    <property type="match status" value="1"/>
</dbReference>
<evidence type="ECO:0000256" key="3">
    <source>
        <dbReference type="ARBA" id="ARBA00023224"/>
    </source>
</evidence>
<keyword evidence="2" id="KW-0997">Cell inner membrane</keyword>
<evidence type="ECO:0000256" key="2">
    <source>
        <dbReference type="ARBA" id="ARBA00022519"/>
    </source>
</evidence>
<feature type="domain" description="HAMP" evidence="10">
    <location>
        <begin position="328"/>
        <end position="381"/>
    </location>
</feature>
<protein>
    <submittedName>
        <fullName evidence="11">Methyl-accepting chemotaxis protein 4</fullName>
    </submittedName>
</protein>
<accession>A0A1J5QZ17</accession>
<feature type="transmembrane region" description="Helical" evidence="7">
    <location>
        <begin position="30"/>
        <end position="51"/>
    </location>
</feature>
<dbReference type="GO" id="GO:0007165">
    <property type="term" value="P:signal transduction"/>
    <property type="evidence" value="ECO:0007669"/>
    <property type="project" value="UniProtKB-KW"/>
</dbReference>
<dbReference type="PROSITE" id="PS50111">
    <property type="entry name" value="CHEMOTAXIS_TRANSDUC_2"/>
    <property type="match status" value="1"/>
</dbReference>
<comment type="subcellular location">
    <subcellularLocation>
        <location evidence="1">Cell inner membrane</location>
        <topology evidence="1">Multi-pass membrane protein</topology>
    </subcellularLocation>
</comment>
<keyword evidence="3" id="KW-0807">Transducer</keyword>
<feature type="compositionally biased region" description="Polar residues" evidence="6">
    <location>
        <begin position="436"/>
        <end position="454"/>
    </location>
</feature>
<reference evidence="11" key="1">
    <citation type="submission" date="2016-10" db="EMBL/GenBank/DDBJ databases">
        <title>Sequence of Gallionella enrichment culture.</title>
        <authorList>
            <person name="Poehlein A."/>
            <person name="Muehling M."/>
            <person name="Daniel R."/>
        </authorList>
    </citation>
    <scope>NUCLEOTIDE SEQUENCE</scope>
</reference>
<dbReference type="SUPFAM" id="SSF58104">
    <property type="entry name" value="Methyl-accepting chemotaxis protein (MCP) signaling domain"/>
    <property type="match status" value="1"/>
</dbReference>
<evidence type="ECO:0000259" key="9">
    <source>
        <dbReference type="PROSITE" id="PS50192"/>
    </source>
</evidence>
<dbReference type="GO" id="GO:0005886">
    <property type="term" value="C:plasma membrane"/>
    <property type="evidence" value="ECO:0007669"/>
    <property type="project" value="UniProtKB-SubCell"/>
</dbReference>
<dbReference type="Pfam" id="PF00672">
    <property type="entry name" value="HAMP"/>
    <property type="match status" value="1"/>
</dbReference>
<proteinExistence type="inferred from homology"/>
<dbReference type="InterPro" id="IPR032255">
    <property type="entry name" value="HBM"/>
</dbReference>
<keyword evidence="7" id="KW-0812">Transmembrane</keyword>
<feature type="coiled-coil region" evidence="5">
    <location>
        <begin position="102"/>
        <end position="129"/>
    </location>
</feature>